<dbReference type="Pfam" id="PF06574">
    <property type="entry name" value="FAD_syn"/>
    <property type="match status" value="1"/>
</dbReference>
<comment type="catalytic activity">
    <reaction evidence="14 15">
        <text>FMN + ATP + H(+) = FAD + diphosphate</text>
        <dbReference type="Rhea" id="RHEA:17237"/>
        <dbReference type="ChEBI" id="CHEBI:15378"/>
        <dbReference type="ChEBI" id="CHEBI:30616"/>
        <dbReference type="ChEBI" id="CHEBI:33019"/>
        <dbReference type="ChEBI" id="CHEBI:57692"/>
        <dbReference type="ChEBI" id="CHEBI:58210"/>
        <dbReference type="EC" id="2.7.7.2"/>
    </reaction>
</comment>
<dbReference type="NCBIfam" id="TIGR00083">
    <property type="entry name" value="ribF"/>
    <property type="match status" value="1"/>
</dbReference>
<keyword evidence="12" id="KW-0511">Multifunctional enzyme</keyword>
<evidence type="ECO:0000256" key="14">
    <source>
        <dbReference type="ARBA" id="ARBA00049494"/>
    </source>
</evidence>
<dbReference type="EC" id="2.7.7.2" evidence="15"/>
<protein>
    <recommendedName>
        <fullName evidence="15">Riboflavin biosynthesis protein</fullName>
    </recommendedName>
    <domain>
        <recommendedName>
            <fullName evidence="15">Riboflavin kinase</fullName>
            <ecNumber evidence="15">2.7.1.26</ecNumber>
        </recommendedName>
        <alternativeName>
            <fullName evidence="15">Flavokinase</fullName>
        </alternativeName>
    </domain>
    <domain>
        <recommendedName>
            <fullName evidence="15">FMN adenylyltransferase</fullName>
            <ecNumber evidence="15">2.7.7.2</ecNumber>
        </recommendedName>
        <alternativeName>
            <fullName evidence="15">FAD pyrophosphorylase</fullName>
        </alternativeName>
        <alternativeName>
            <fullName evidence="15">FAD synthase</fullName>
        </alternativeName>
    </domain>
</protein>
<dbReference type="SMART" id="SM00904">
    <property type="entry name" value="Flavokinase"/>
    <property type="match status" value="1"/>
</dbReference>
<dbReference type="InterPro" id="IPR023468">
    <property type="entry name" value="Riboflavin_kinase"/>
</dbReference>
<dbReference type="RefSeq" id="WP_145771600.1">
    <property type="nucleotide sequence ID" value="NZ_LR778301.1"/>
</dbReference>
<dbReference type="NCBIfam" id="NF004162">
    <property type="entry name" value="PRK05627.1-5"/>
    <property type="match status" value="1"/>
</dbReference>
<keyword evidence="5 15" id="KW-0288">FMN</keyword>
<dbReference type="GO" id="GO:0009398">
    <property type="term" value="P:FMN biosynthetic process"/>
    <property type="evidence" value="ECO:0007669"/>
    <property type="project" value="UniProtKB-UniRule"/>
</dbReference>
<evidence type="ECO:0000256" key="2">
    <source>
        <dbReference type="ARBA" id="ARBA00004726"/>
    </source>
</evidence>
<dbReference type="NCBIfam" id="NF004159">
    <property type="entry name" value="PRK05627.1-2"/>
    <property type="match status" value="1"/>
</dbReference>
<sequence length="311" mass="34274">MRVFFGPSEQQTTPTVLTIGNFDGIHRGHAAMLERLTAKARELGLSSTVLTFEPHPRELFTPDQAPARLTSLREKLVLMEGYGVDNVFLCHFDRRLASLGAEDFIRQIVVEGLKARHVIIGDDFRFGKGRAGNFEMLETAGRQWGFSVEAMGTVDHDGLRVSSSAVRDALAAGQLELAAYLLGRPYGIAGRVYHGDKIGRTLGFPTANVQLKRKRVPLTGVYAAMVAGLDKRHLPGAASIGVRPTLRDGLKPTLEVHLLDFDREIYGAHVTVYFMHKLREEEKYPSLEALTAQIALDVEATKKYFAGNSNG</sequence>
<dbReference type="CDD" id="cd02064">
    <property type="entry name" value="FAD_synthetase_N"/>
    <property type="match status" value="1"/>
</dbReference>
<evidence type="ECO:0000256" key="13">
    <source>
        <dbReference type="ARBA" id="ARBA00047880"/>
    </source>
</evidence>
<dbReference type="GO" id="GO:0005524">
    <property type="term" value="F:ATP binding"/>
    <property type="evidence" value="ECO:0007669"/>
    <property type="project" value="UniProtKB-UniRule"/>
</dbReference>
<dbReference type="GO" id="GO:0008531">
    <property type="term" value="F:riboflavin kinase activity"/>
    <property type="evidence" value="ECO:0007669"/>
    <property type="project" value="UniProtKB-UniRule"/>
</dbReference>
<dbReference type="InterPro" id="IPR002606">
    <property type="entry name" value="Riboflavin_kinase_bac"/>
</dbReference>
<dbReference type="InterPro" id="IPR023465">
    <property type="entry name" value="Riboflavin_kinase_dom_sf"/>
</dbReference>
<proteinExistence type="inferred from homology"/>
<dbReference type="InterPro" id="IPR015864">
    <property type="entry name" value="FAD_synthase"/>
</dbReference>
<dbReference type="PIRSF" id="PIRSF004491">
    <property type="entry name" value="FAD_Synth"/>
    <property type="match status" value="1"/>
</dbReference>
<dbReference type="EC" id="2.7.1.26" evidence="15"/>
<keyword evidence="4 15" id="KW-0285">Flavoprotein</keyword>
<dbReference type="Gene3D" id="2.40.30.30">
    <property type="entry name" value="Riboflavin kinase-like"/>
    <property type="match status" value="1"/>
</dbReference>
<comment type="similarity">
    <text evidence="15">Belongs to the ribF family.</text>
</comment>
<evidence type="ECO:0000256" key="5">
    <source>
        <dbReference type="ARBA" id="ARBA00022643"/>
    </source>
</evidence>
<dbReference type="Gene3D" id="3.40.50.620">
    <property type="entry name" value="HUPs"/>
    <property type="match status" value="1"/>
</dbReference>
<evidence type="ECO:0000256" key="12">
    <source>
        <dbReference type="ARBA" id="ARBA00023268"/>
    </source>
</evidence>
<dbReference type="OrthoDB" id="9803667at2"/>
<evidence type="ECO:0000256" key="6">
    <source>
        <dbReference type="ARBA" id="ARBA00022679"/>
    </source>
</evidence>
<evidence type="ECO:0000256" key="15">
    <source>
        <dbReference type="PIRNR" id="PIRNR004491"/>
    </source>
</evidence>
<keyword evidence="9 15" id="KW-0418">Kinase</keyword>
<dbReference type="AlphaFoldDB" id="A0A6S6YJV4"/>
<dbReference type="GO" id="GO:0009231">
    <property type="term" value="P:riboflavin biosynthetic process"/>
    <property type="evidence" value="ECO:0007669"/>
    <property type="project" value="InterPro"/>
</dbReference>
<feature type="domain" description="Riboflavin kinase" evidence="16">
    <location>
        <begin position="181"/>
        <end position="306"/>
    </location>
</feature>
<evidence type="ECO:0000256" key="3">
    <source>
        <dbReference type="ARBA" id="ARBA00005201"/>
    </source>
</evidence>
<dbReference type="PANTHER" id="PTHR22749">
    <property type="entry name" value="RIBOFLAVIN KINASE/FMN ADENYLYLTRANSFERASE"/>
    <property type="match status" value="1"/>
</dbReference>
<dbReference type="SUPFAM" id="SSF82114">
    <property type="entry name" value="Riboflavin kinase-like"/>
    <property type="match status" value="1"/>
</dbReference>
<dbReference type="UniPathway" id="UPA00277">
    <property type="reaction ID" value="UER00407"/>
</dbReference>
<evidence type="ECO:0000256" key="11">
    <source>
        <dbReference type="ARBA" id="ARBA00022840"/>
    </source>
</evidence>
<reference evidence="17 18" key="1">
    <citation type="submission" date="2020-03" db="EMBL/GenBank/DDBJ databases">
        <authorList>
            <consortium name="Genoscope - CEA"/>
            <person name="William W."/>
        </authorList>
    </citation>
    <scope>NUCLEOTIDE SEQUENCE [LARGE SCALE GENOMIC DNA]</scope>
    <source>
        <strain evidence="18">DSM 16959</strain>
    </source>
</reference>
<keyword evidence="10 15" id="KW-0274">FAD</keyword>
<gene>
    <name evidence="17" type="primary">ribF</name>
    <name evidence="17" type="ORF">DENOEST_0869</name>
</gene>
<organism evidence="17 18">
    <name type="scientific">Denitratisoma oestradiolicum</name>
    <dbReference type="NCBI Taxonomy" id="311182"/>
    <lineage>
        <taxon>Bacteria</taxon>
        <taxon>Pseudomonadati</taxon>
        <taxon>Pseudomonadota</taxon>
        <taxon>Betaproteobacteria</taxon>
        <taxon>Nitrosomonadales</taxon>
        <taxon>Sterolibacteriaceae</taxon>
        <taxon>Denitratisoma</taxon>
    </lineage>
</organism>
<keyword evidence="7 15" id="KW-0548">Nucleotidyltransferase</keyword>
<dbReference type="PANTHER" id="PTHR22749:SF6">
    <property type="entry name" value="RIBOFLAVIN KINASE"/>
    <property type="match status" value="1"/>
</dbReference>
<evidence type="ECO:0000256" key="10">
    <source>
        <dbReference type="ARBA" id="ARBA00022827"/>
    </source>
</evidence>
<accession>A0A6S6YJV4</accession>
<evidence type="ECO:0000256" key="7">
    <source>
        <dbReference type="ARBA" id="ARBA00022695"/>
    </source>
</evidence>
<evidence type="ECO:0000256" key="4">
    <source>
        <dbReference type="ARBA" id="ARBA00022630"/>
    </source>
</evidence>
<dbReference type="GO" id="GO:0006747">
    <property type="term" value="P:FAD biosynthetic process"/>
    <property type="evidence" value="ECO:0007669"/>
    <property type="project" value="UniProtKB-UniRule"/>
</dbReference>
<evidence type="ECO:0000313" key="18">
    <source>
        <dbReference type="Proteomes" id="UP000515733"/>
    </source>
</evidence>
<name>A0A6S6YJV4_9PROT</name>
<dbReference type="InterPro" id="IPR015865">
    <property type="entry name" value="Riboflavin_kinase_bac/euk"/>
</dbReference>
<comment type="pathway">
    <text evidence="2 15">Cofactor biosynthesis; FAD biosynthesis; FAD from FMN: step 1/1.</text>
</comment>
<evidence type="ECO:0000313" key="17">
    <source>
        <dbReference type="EMBL" id="CAB1368034.1"/>
    </source>
</evidence>
<dbReference type="SUPFAM" id="SSF52374">
    <property type="entry name" value="Nucleotidylyl transferase"/>
    <property type="match status" value="1"/>
</dbReference>
<dbReference type="InterPro" id="IPR014729">
    <property type="entry name" value="Rossmann-like_a/b/a_fold"/>
</dbReference>
<dbReference type="Pfam" id="PF01687">
    <property type="entry name" value="Flavokinase"/>
    <property type="match status" value="1"/>
</dbReference>
<comment type="pathway">
    <text evidence="3 15">Cofactor biosynthesis; FMN biosynthesis; FMN from riboflavin (ATP route): step 1/1.</text>
</comment>
<dbReference type="GO" id="GO:0003919">
    <property type="term" value="F:FMN adenylyltransferase activity"/>
    <property type="evidence" value="ECO:0007669"/>
    <property type="project" value="UniProtKB-UniRule"/>
</dbReference>
<evidence type="ECO:0000256" key="8">
    <source>
        <dbReference type="ARBA" id="ARBA00022741"/>
    </source>
</evidence>
<dbReference type="FunFam" id="3.40.50.620:FF:000021">
    <property type="entry name" value="Riboflavin biosynthesis protein"/>
    <property type="match status" value="1"/>
</dbReference>
<comment type="catalytic activity">
    <reaction evidence="13 15">
        <text>riboflavin + ATP = FMN + ADP + H(+)</text>
        <dbReference type="Rhea" id="RHEA:14357"/>
        <dbReference type="ChEBI" id="CHEBI:15378"/>
        <dbReference type="ChEBI" id="CHEBI:30616"/>
        <dbReference type="ChEBI" id="CHEBI:57986"/>
        <dbReference type="ChEBI" id="CHEBI:58210"/>
        <dbReference type="ChEBI" id="CHEBI:456216"/>
        <dbReference type="EC" id="2.7.1.26"/>
    </reaction>
</comment>
<keyword evidence="8 15" id="KW-0547">Nucleotide-binding</keyword>
<evidence type="ECO:0000256" key="9">
    <source>
        <dbReference type="ARBA" id="ARBA00022777"/>
    </source>
</evidence>
<keyword evidence="6 15" id="KW-0808">Transferase</keyword>
<dbReference type="NCBIfam" id="NF004160">
    <property type="entry name" value="PRK05627.1-3"/>
    <property type="match status" value="1"/>
</dbReference>
<evidence type="ECO:0000256" key="1">
    <source>
        <dbReference type="ARBA" id="ARBA00002121"/>
    </source>
</evidence>
<comment type="function">
    <text evidence="1">Catalyzes the phosphorylation of riboflavin to FMN followed by the adenylation of FMN to FAD.</text>
</comment>
<dbReference type="NCBIfam" id="NF004163">
    <property type="entry name" value="PRK05627.1-6"/>
    <property type="match status" value="1"/>
</dbReference>
<evidence type="ECO:0000259" key="16">
    <source>
        <dbReference type="SMART" id="SM00904"/>
    </source>
</evidence>
<dbReference type="EMBL" id="LR778301">
    <property type="protein sequence ID" value="CAB1368034.1"/>
    <property type="molecule type" value="Genomic_DNA"/>
</dbReference>
<dbReference type="UniPathway" id="UPA00276">
    <property type="reaction ID" value="UER00406"/>
</dbReference>
<dbReference type="Proteomes" id="UP000515733">
    <property type="component" value="Chromosome"/>
</dbReference>
<keyword evidence="18" id="KW-1185">Reference proteome</keyword>
<dbReference type="KEGG" id="doe:DENOEST_0869"/>
<keyword evidence="11 15" id="KW-0067">ATP-binding</keyword>